<accession>A0AAJ7C9M2</accession>
<evidence type="ECO:0000259" key="6">
    <source>
        <dbReference type="PROSITE" id="PS50864"/>
    </source>
</evidence>
<feature type="region of interest" description="Disordered" evidence="5">
    <location>
        <begin position="164"/>
        <end position="199"/>
    </location>
</feature>
<keyword evidence="4" id="KW-0539">Nucleus</keyword>
<protein>
    <submittedName>
        <fullName evidence="8">Deformed epidermal autoregulatory factor 1 isoform X1</fullName>
    </submittedName>
</protein>
<evidence type="ECO:0000256" key="3">
    <source>
        <dbReference type="ARBA" id="ARBA00023163"/>
    </source>
</evidence>
<dbReference type="AlphaFoldDB" id="A0AAJ7C9M2"/>
<dbReference type="InterPro" id="IPR010919">
    <property type="entry name" value="SAND-like_dom_sf"/>
</dbReference>
<dbReference type="PANTHER" id="PTHR10417">
    <property type="entry name" value="GLUCOCORTICOID MODULATORY ELEMENT-BINDING PROTEIN"/>
    <property type="match status" value="1"/>
</dbReference>
<feature type="domain" description="SAND" evidence="6">
    <location>
        <begin position="62"/>
        <end position="143"/>
    </location>
</feature>
<name>A0AAJ7C9M2_CEPCN</name>
<evidence type="ECO:0000256" key="4">
    <source>
        <dbReference type="ARBA" id="ARBA00023242"/>
    </source>
</evidence>
<dbReference type="InterPro" id="IPR000770">
    <property type="entry name" value="SAND_dom"/>
</dbReference>
<dbReference type="PANTHER" id="PTHR10417:SF4">
    <property type="entry name" value="SAND DOMAIN-CONTAINING PROTEIN-RELATED"/>
    <property type="match status" value="1"/>
</dbReference>
<evidence type="ECO:0000256" key="1">
    <source>
        <dbReference type="ARBA" id="ARBA00022553"/>
    </source>
</evidence>
<evidence type="ECO:0000256" key="5">
    <source>
        <dbReference type="SAM" id="MobiDB-lite"/>
    </source>
</evidence>
<dbReference type="PROSITE" id="PS50864">
    <property type="entry name" value="SAND"/>
    <property type="match status" value="1"/>
</dbReference>
<gene>
    <name evidence="8" type="primary">LOC107272583</name>
</gene>
<dbReference type="PROSITE" id="PS51257">
    <property type="entry name" value="PROKAR_LIPOPROTEIN"/>
    <property type="match status" value="1"/>
</dbReference>
<keyword evidence="3" id="KW-0804">Transcription</keyword>
<evidence type="ECO:0000313" key="7">
    <source>
        <dbReference type="Proteomes" id="UP000694920"/>
    </source>
</evidence>
<proteinExistence type="predicted"/>
<dbReference type="Pfam" id="PF01342">
    <property type="entry name" value="SAND"/>
    <property type="match status" value="1"/>
</dbReference>
<dbReference type="RefSeq" id="XP_015605343.1">
    <property type="nucleotide sequence ID" value="XM_015749857.1"/>
</dbReference>
<reference evidence="8" key="1">
    <citation type="submission" date="2025-08" db="UniProtKB">
        <authorList>
            <consortium name="RefSeq"/>
        </authorList>
    </citation>
    <scope>IDENTIFICATION</scope>
</reference>
<organism evidence="7 8">
    <name type="scientific">Cephus cinctus</name>
    <name type="common">Wheat stem sawfly</name>
    <dbReference type="NCBI Taxonomy" id="211228"/>
    <lineage>
        <taxon>Eukaryota</taxon>
        <taxon>Metazoa</taxon>
        <taxon>Ecdysozoa</taxon>
        <taxon>Arthropoda</taxon>
        <taxon>Hexapoda</taxon>
        <taxon>Insecta</taxon>
        <taxon>Pterygota</taxon>
        <taxon>Neoptera</taxon>
        <taxon>Endopterygota</taxon>
        <taxon>Hymenoptera</taxon>
        <taxon>Cephoidea</taxon>
        <taxon>Cephidae</taxon>
        <taxon>Cephus</taxon>
    </lineage>
</organism>
<sequence>MLKPSTNVPGTAVSCSLSLPGSGQSNQILSADKDTDAVPCHGELIPPKILIESSEDEGQSDQTNVSAANMAVLPVRCNTTNAELHKRRFGSGGRGRSIKVGQNWYTPIEFKALCGRASTNDWTKSIRFGGRNLEKLIDEEILKPHATSCFCAICCDDDSATSPVRLHTPRRRRKRQVSGRESPFYKYESDNSRNESDNEVVLDKEVCPQLFSTDGLLLQQPQHQYNVQNVHQTEDRQNDDDDIFRNIDEVSNKLLDLVLVLTDGSVLQQLQQQDAVVQNVYRTEDGQNDDDNILKNIDEVSKKLSDLVLEFGINQKKQELKRQLRRGYNKVKEDRE</sequence>
<feature type="compositionally biased region" description="Basic residues" evidence="5">
    <location>
        <begin position="167"/>
        <end position="177"/>
    </location>
</feature>
<dbReference type="SUPFAM" id="SSF63763">
    <property type="entry name" value="SAND domain-like"/>
    <property type="match status" value="1"/>
</dbReference>
<evidence type="ECO:0000313" key="8">
    <source>
        <dbReference type="RefSeq" id="XP_015605343.1"/>
    </source>
</evidence>
<dbReference type="Gene3D" id="3.10.390.10">
    <property type="entry name" value="SAND domain-like"/>
    <property type="match status" value="1"/>
</dbReference>
<evidence type="ECO:0000256" key="2">
    <source>
        <dbReference type="ARBA" id="ARBA00023015"/>
    </source>
</evidence>
<keyword evidence="7" id="KW-1185">Reference proteome</keyword>
<dbReference type="Proteomes" id="UP000694920">
    <property type="component" value="Unplaced"/>
</dbReference>
<keyword evidence="2" id="KW-0805">Transcription regulation</keyword>
<dbReference type="KEGG" id="ccin:107272583"/>
<dbReference type="SMART" id="SM00258">
    <property type="entry name" value="SAND"/>
    <property type="match status" value="1"/>
</dbReference>
<feature type="compositionally biased region" description="Basic and acidic residues" evidence="5">
    <location>
        <begin position="187"/>
        <end position="199"/>
    </location>
</feature>
<dbReference type="GO" id="GO:0003677">
    <property type="term" value="F:DNA binding"/>
    <property type="evidence" value="ECO:0007669"/>
    <property type="project" value="UniProtKB-KW"/>
</dbReference>
<dbReference type="FunFam" id="3.10.390.10:FF:000004">
    <property type="entry name" value="Deformed epidermal autoregulatory factor 1"/>
    <property type="match status" value="1"/>
</dbReference>
<dbReference type="GO" id="GO:0046872">
    <property type="term" value="F:metal ion binding"/>
    <property type="evidence" value="ECO:0007669"/>
    <property type="project" value="UniProtKB-KW"/>
</dbReference>
<dbReference type="GeneID" id="107272583"/>
<keyword evidence="1" id="KW-0597">Phosphoprotein</keyword>